<dbReference type="Proteomes" id="UP000267096">
    <property type="component" value="Unassembled WGS sequence"/>
</dbReference>
<dbReference type="EMBL" id="UYRR01020507">
    <property type="protein sequence ID" value="VDK30489.1"/>
    <property type="molecule type" value="Genomic_DNA"/>
</dbReference>
<dbReference type="WBParaSite" id="ASIM_0000821801-mRNA-1">
    <property type="protein sequence ID" value="ASIM_0000821801-mRNA-1"/>
    <property type="gene ID" value="ASIM_0000821801"/>
</dbReference>
<gene>
    <name evidence="2" type="ORF">ASIM_LOCUS7972</name>
</gene>
<evidence type="ECO:0000313" key="4">
    <source>
        <dbReference type="WBParaSite" id="ASIM_0000821801-mRNA-1"/>
    </source>
</evidence>
<evidence type="ECO:0000313" key="3">
    <source>
        <dbReference type="Proteomes" id="UP000267096"/>
    </source>
</evidence>
<feature type="compositionally biased region" description="Basic and acidic residues" evidence="1">
    <location>
        <begin position="51"/>
        <end position="61"/>
    </location>
</feature>
<reference evidence="4" key="1">
    <citation type="submission" date="2017-02" db="UniProtKB">
        <authorList>
            <consortium name="WormBaseParasite"/>
        </authorList>
    </citation>
    <scope>IDENTIFICATION</scope>
</reference>
<organism evidence="4">
    <name type="scientific">Anisakis simplex</name>
    <name type="common">Herring worm</name>
    <dbReference type="NCBI Taxonomy" id="6269"/>
    <lineage>
        <taxon>Eukaryota</taxon>
        <taxon>Metazoa</taxon>
        <taxon>Ecdysozoa</taxon>
        <taxon>Nematoda</taxon>
        <taxon>Chromadorea</taxon>
        <taxon>Rhabditida</taxon>
        <taxon>Spirurina</taxon>
        <taxon>Ascaridomorpha</taxon>
        <taxon>Ascaridoidea</taxon>
        <taxon>Anisakidae</taxon>
        <taxon>Anisakis</taxon>
        <taxon>Anisakis simplex complex</taxon>
    </lineage>
</organism>
<reference evidence="2 3" key="2">
    <citation type="submission" date="2018-11" db="EMBL/GenBank/DDBJ databases">
        <authorList>
            <consortium name="Pathogen Informatics"/>
        </authorList>
    </citation>
    <scope>NUCLEOTIDE SEQUENCE [LARGE SCALE GENOMIC DNA]</scope>
</reference>
<protein>
    <submittedName>
        <fullName evidence="4">Retinitis pigmentosa 1-like 1</fullName>
    </submittedName>
</protein>
<accession>A0A0M3JKP2</accession>
<feature type="region of interest" description="Disordered" evidence="1">
    <location>
        <begin position="1"/>
        <end position="125"/>
    </location>
</feature>
<sequence length="152" mass="16241">AADVKPAISIIEPPPPTSSSSSVKSGGSSSPVEMKTLAIRKKGFGDLSSSSHRDYRPKSTESMESEELGAQEQIVAVEVTESGVALKREEEEETCDEPNSTSGNSGTTQEKSAPEELSKSLEQSGDEHKVCKKFNGSCFVSELLEVFISLEL</sequence>
<feature type="compositionally biased region" description="Basic and acidic residues" evidence="1">
    <location>
        <begin position="112"/>
        <end position="125"/>
    </location>
</feature>
<proteinExistence type="predicted"/>
<feature type="compositionally biased region" description="Low complexity" evidence="1">
    <location>
        <begin position="18"/>
        <end position="33"/>
    </location>
</feature>
<evidence type="ECO:0000256" key="1">
    <source>
        <dbReference type="SAM" id="MobiDB-lite"/>
    </source>
</evidence>
<feature type="compositionally biased region" description="Polar residues" evidence="1">
    <location>
        <begin position="97"/>
        <end position="111"/>
    </location>
</feature>
<evidence type="ECO:0000313" key="2">
    <source>
        <dbReference type="EMBL" id="VDK30489.1"/>
    </source>
</evidence>
<dbReference type="AlphaFoldDB" id="A0A0M3JKP2"/>
<name>A0A0M3JKP2_ANISI</name>
<keyword evidence="3" id="KW-1185">Reference proteome</keyword>